<dbReference type="PANTHER" id="PTHR30097:SF4">
    <property type="entry name" value="SLR6042 PROTEIN"/>
    <property type="match status" value="1"/>
</dbReference>
<dbReference type="Proteomes" id="UP000295198">
    <property type="component" value="Unassembled WGS sequence"/>
</dbReference>
<dbReference type="RefSeq" id="WP_134720826.1">
    <property type="nucleotide sequence ID" value="NZ_SDKM01000059.1"/>
</dbReference>
<accession>A0A4Q4Z2S1</accession>
<dbReference type="SUPFAM" id="SSF111369">
    <property type="entry name" value="HlyD-like secretion proteins"/>
    <property type="match status" value="1"/>
</dbReference>
<dbReference type="InterPro" id="IPR051909">
    <property type="entry name" value="MFP_Cation_Efflux"/>
</dbReference>
<dbReference type="GO" id="GO:0060003">
    <property type="term" value="P:copper ion export"/>
    <property type="evidence" value="ECO:0007669"/>
    <property type="project" value="TreeGrafter"/>
</dbReference>
<evidence type="ECO:0000256" key="1">
    <source>
        <dbReference type="ARBA" id="ARBA00022448"/>
    </source>
</evidence>
<evidence type="ECO:0000313" key="2">
    <source>
        <dbReference type="EMBL" id="RYP81852.1"/>
    </source>
</evidence>
<comment type="caution">
    <text evidence="2">The sequence shown here is derived from an EMBL/GenBank/DDBJ whole genome shotgun (WGS) entry which is preliminary data.</text>
</comment>
<evidence type="ECO:0000313" key="3">
    <source>
        <dbReference type="Proteomes" id="UP000295198"/>
    </source>
</evidence>
<dbReference type="EMBL" id="SDKM01000059">
    <property type="protein sequence ID" value="RYP81852.1"/>
    <property type="molecule type" value="Genomic_DNA"/>
</dbReference>
<dbReference type="OrthoDB" id="3725787at2"/>
<reference evidence="2 3" key="1">
    <citation type="submission" date="2019-01" db="EMBL/GenBank/DDBJ databases">
        <title>Nocardioides guangzhouensis sp. nov., an actinobacterium isolated from soil.</title>
        <authorList>
            <person name="Fu Y."/>
            <person name="Cai Y."/>
            <person name="Lin Z."/>
            <person name="Chen P."/>
        </authorList>
    </citation>
    <scope>NUCLEOTIDE SEQUENCE [LARGE SCALE GENOMIC DNA]</scope>
    <source>
        <strain evidence="2 3">130</strain>
    </source>
</reference>
<keyword evidence="1" id="KW-0813">Transport</keyword>
<organism evidence="2 3">
    <name type="scientific">Nocardioides guangzhouensis</name>
    <dbReference type="NCBI Taxonomy" id="2497878"/>
    <lineage>
        <taxon>Bacteria</taxon>
        <taxon>Bacillati</taxon>
        <taxon>Actinomycetota</taxon>
        <taxon>Actinomycetes</taxon>
        <taxon>Propionibacteriales</taxon>
        <taxon>Nocardioidaceae</taxon>
        <taxon>Nocardioides</taxon>
    </lineage>
</organism>
<proteinExistence type="predicted"/>
<gene>
    <name evidence="2" type="ORF">EKO23_23010</name>
</gene>
<dbReference type="GO" id="GO:0030313">
    <property type="term" value="C:cell envelope"/>
    <property type="evidence" value="ECO:0007669"/>
    <property type="project" value="TreeGrafter"/>
</dbReference>
<dbReference type="AlphaFoldDB" id="A0A4Q4Z2S1"/>
<dbReference type="PANTHER" id="PTHR30097">
    <property type="entry name" value="CATION EFFLUX SYSTEM PROTEIN CUSB"/>
    <property type="match status" value="1"/>
</dbReference>
<protein>
    <submittedName>
        <fullName evidence="2">HlyD family efflux transporter periplasmic adaptor subunit</fullName>
    </submittedName>
</protein>
<dbReference type="GO" id="GO:0015679">
    <property type="term" value="P:plasma membrane copper ion transport"/>
    <property type="evidence" value="ECO:0007669"/>
    <property type="project" value="TreeGrafter"/>
</dbReference>
<sequence>MSWRNRIRLVAGLVVVLLVVATLTLVVNQRARQAFSMNARVVADQYHVGSDYGGVVVRQYVDIGDDVRAGDKLFTISSLGLQKDLSNGLDPVSTEAYDIDRDRGLVTYRATVDGTVTTLAALEGSFVGGGDDMAEITAGGTQYVTAEFTLPPKDYARIVTGGEAQIDLPNRETVPGSISRVSVETTGGIANATVDVTAPALRGNELDAFNQPGSPVAVTLTLEDEGVLAGPTDTLMEFLHRAGVR</sequence>
<dbReference type="Gene3D" id="2.40.50.100">
    <property type="match status" value="1"/>
</dbReference>
<keyword evidence="3" id="KW-1185">Reference proteome</keyword>
<name>A0A4Q4Z2S1_9ACTN</name>